<dbReference type="AlphaFoldDB" id="A0A9P0BH21"/>
<name>A0A9P0BH21_BRAAE</name>
<evidence type="ECO:0000256" key="4">
    <source>
        <dbReference type="PROSITE-ProRule" id="PRU00175"/>
    </source>
</evidence>
<keyword evidence="1" id="KW-0479">Metal-binding</keyword>
<dbReference type="GO" id="GO:0008270">
    <property type="term" value="F:zinc ion binding"/>
    <property type="evidence" value="ECO:0007669"/>
    <property type="project" value="UniProtKB-KW"/>
</dbReference>
<evidence type="ECO:0000256" key="2">
    <source>
        <dbReference type="ARBA" id="ARBA00022771"/>
    </source>
</evidence>
<organism evidence="6 7">
    <name type="scientific">Brassicogethes aeneus</name>
    <name type="common">Rape pollen beetle</name>
    <name type="synonym">Meligethes aeneus</name>
    <dbReference type="NCBI Taxonomy" id="1431903"/>
    <lineage>
        <taxon>Eukaryota</taxon>
        <taxon>Metazoa</taxon>
        <taxon>Ecdysozoa</taxon>
        <taxon>Arthropoda</taxon>
        <taxon>Hexapoda</taxon>
        <taxon>Insecta</taxon>
        <taxon>Pterygota</taxon>
        <taxon>Neoptera</taxon>
        <taxon>Endopterygota</taxon>
        <taxon>Coleoptera</taxon>
        <taxon>Polyphaga</taxon>
        <taxon>Cucujiformia</taxon>
        <taxon>Nitidulidae</taxon>
        <taxon>Meligethinae</taxon>
        <taxon>Brassicogethes</taxon>
    </lineage>
</organism>
<dbReference type="Proteomes" id="UP001154078">
    <property type="component" value="Chromosome 8"/>
</dbReference>
<accession>A0A9P0BH21</accession>
<dbReference type="EMBL" id="OV121139">
    <property type="protein sequence ID" value="CAH0562969.1"/>
    <property type="molecule type" value="Genomic_DNA"/>
</dbReference>
<protein>
    <recommendedName>
        <fullName evidence="5">RING-type domain-containing protein</fullName>
    </recommendedName>
</protein>
<dbReference type="PROSITE" id="PS50089">
    <property type="entry name" value="ZF_RING_2"/>
    <property type="match status" value="1"/>
</dbReference>
<evidence type="ECO:0000256" key="1">
    <source>
        <dbReference type="ARBA" id="ARBA00022723"/>
    </source>
</evidence>
<evidence type="ECO:0000313" key="6">
    <source>
        <dbReference type="EMBL" id="CAH0562969.1"/>
    </source>
</evidence>
<keyword evidence="2 4" id="KW-0863">Zinc-finger</keyword>
<feature type="domain" description="RING-type" evidence="5">
    <location>
        <begin position="172"/>
        <end position="213"/>
    </location>
</feature>
<dbReference type="InterPro" id="IPR017907">
    <property type="entry name" value="Znf_RING_CS"/>
</dbReference>
<sequence>MTNTNIQDIQTRWVGLVPQCMLALKAYPDFDWTTAFHLFSQDTTNYRTALTVVNGNVYYGFIKDLGAARSTKFANLAYVAKELLIQVGGEVSLRTYQGWKGRVPEQGTIDLIIGAYITNRTERLAGARDPDAATLDPHEHQEFIVDAVQDDSFIAPPDFSAANFLAYIEDGCPVCHDVKPLIDSLWNSGCTHRLCVECAEMNNSILQQCPTCRCAESAVFYCFVPAPGGHKIDVHLVRSPRRASNAE</sequence>
<keyword evidence="3" id="KW-0862">Zinc</keyword>
<keyword evidence="7" id="KW-1185">Reference proteome</keyword>
<dbReference type="SUPFAM" id="SSF57850">
    <property type="entry name" value="RING/U-box"/>
    <property type="match status" value="1"/>
</dbReference>
<gene>
    <name evidence="6" type="ORF">MELIAE_LOCUS11976</name>
</gene>
<evidence type="ECO:0000259" key="5">
    <source>
        <dbReference type="PROSITE" id="PS50089"/>
    </source>
</evidence>
<evidence type="ECO:0000313" key="7">
    <source>
        <dbReference type="Proteomes" id="UP001154078"/>
    </source>
</evidence>
<reference evidence="6" key="1">
    <citation type="submission" date="2021-12" db="EMBL/GenBank/DDBJ databases">
        <authorList>
            <person name="King R."/>
        </authorList>
    </citation>
    <scope>NUCLEOTIDE SEQUENCE</scope>
</reference>
<dbReference type="PROSITE" id="PS00518">
    <property type="entry name" value="ZF_RING_1"/>
    <property type="match status" value="1"/>
</dbReference>
<dbReference type="OrthoDB" id="6772299at2759"/>
<evidence type="ECO:0000256" key="3">
    <source>
        <dbReference type="ARBA" id="ARBA00022833"/>
    </source>
</evidence>
<dbReference type="InterPro" id="IPR001841">
    <property type="entry name" value="Znf_RING"/>
</dbReference>
<proteinExistence type="predicted"/>